<gene>
    <name evidence="1" type="ORF">ACFPQ6_00010</name>
</gene>
<organism evidence="1 2">
    <name type="scientific">Deinococcus petrolearius</name>
    <dbReference type="NCBI Taxonomy" id="1751295"/>
    <lineage>
        <taxon>Bacteria</taxon>
        <taxon>Thermotogati</taxon>
        <taxon>Deinococcota</taxon>
        <taxon>Deinococci</taxon>
        <taxon>Deinococcales</taxon>
        <taxon>Deinococcaceae</taxon>
        <taxon>Deinococcus</taxon>
    </lineage>
</organism>
<evidence type="ECO:0000313" key="2">
    <source>
        <dbReference type="Proteomes" id="UP001595979"/>
    </source>
</evidence>
<accession>A0ABW1DEF9</accession>
<dbReference type="RefSeq" id="WP_380044900.1">
    <property type="nucleotide sequence ID" value="NZ_JBHSOH010000001.1"/>
</dbReference>
<sequence>MSDKVMVSRQDLEAMRAGIVNWRMDHPHIADTDGLDRTERLLNAALAPAPASSEGGAVWAEVRIPVGRLRQQINDHQRYAQRASWRGGETTDPVITAYCQTVASLHMEFAGELLGLIPPALAPAPAGAE</sequence>
<protein>
    <submittedName>
        <fullName evidence="1">Uncharacterized protein</fullName>
    </submittedName>
</protein>
<comment type="caution">
    <text evidence="1">The sequence shown here is derived from an EMBL/GenBank/DDBJ whole genome shotgun (WGS) entry which is preliminary data.</text>
</comment>
<evidence type="ECO:0000313" key="1">
    <source>
        <dbReference type="EMBL" id="MFC5846679.1"/>
    </source>
</evidence>
<reference evidence="2" key="1">
    <citation type="journal article" date="2019" name="Int. J. Syst. Evol. Microbiol.">
        <title>The Global Catalogue of Microorganisms (GCM) 10K type strain sequencing project: providing services to taxonomists for standard genome sequencing and annotation.</title>
        <authorList>
            <consortium name="The Broad Institute Genomics Platform"/>
            <consortium name="The Broad Institute Genome Sequencing Center for Infectious Disease"/>
            <person name="Wu L."/>
            <person name="Ma J."/>
        </authorList>
    </citation>
    <scope>NUCLEOTIDE SEQUENCE [LARGE SCALE GENOMIC DNA]</scope>
    <source>
        <strain evidence="2">CGMCC 1.15053</strain>
    </source>
</reference>
<proteinExistence type="predicted"/>
<name>A0ABW1DEF9_9DEIO</name>
<dbReference type="Proteomes" id="UP001595979">
    <property type="component" value="Unassembled WGS sequence"/>
</dbReference>
<keyword evidence="2" id="KW-1185">Reference proteome</keyword>
<dbReference type="EMBL" id="JBHSOH010000001">
    <property type="protein sequence ID" value="MFC5846679.1"/>
    <property type="molecule type" value="Genomic_DNA"/>
</dbReference>